<organism evidence="1 2">
    <name type="scientific">Pseudomonas nitroreducens</name>
    <dbReference type="NCBI Taxonomy" id="46680"/>
    <lineage>
        <taxon>Bacteria</taxon>
        <taxon>Pseudomonadati</taxon>
        <taxon>Pseudomonadota</taxon>
        <taxon>Gammaproteobacteria</taxon>
        <taxon>Pseudomonadales</taxon>
        <taxon>Pseudomonadaceae</taxon>
        <taxon>Pseudomonas</taxon>
    </lineage>
</organism>
<reference evidence="1 2" key="1">
    <citation type="submission" date="2020-08" db="EMBL/GenBank/DDBJ databases">
        <title>Functional genomics of gut bacteria from endangered species of beetles.</title>
        <authorList>
            <person name="Carlos-Shanley C."/>
        </authorList>
    </citation>
    <scope>NUCLEOTIDE SEQUENCE [LARGE SCALE GENOMIC DNA]</scope>
    <source>
        <strain evidence="1 2">S00179</strain>
    </source>
</reference>
<comment type="caution">
    <text evidence="1">The sequence shown here is derived from an EMBL/GenBank/DDBJ whole genome shotgun (WGS) entry which is preliminary data.</text>
</comment>
<dbReference type="EMBL" id="JACHLI010000018">
    <property type="protein sequence ID" value="MBB4865309.1"/>
    <property type="molecule type" value="Genomic_DNA"/>
</dbReference>
<protein>
    <submittedName>
        <fullName evidence="1">Uncharacterized protein</fullName>
    </submittedName>
</protein>
<sequence length="87" mass="9487">MAAVPMVVPEWIKPNAKAVWRFRLTGKGGQEVPVSAQVVKINEKTITIKVARQVNGVIHEDRKLVSPESLLPRSSLCAALGEFARPA</sequence>
<dbReference type="RefSeq" id="WP_184592648.1">
    <property type="nucleotide sequence ID" value="NZ_JACHLI010000018.1"/>
</dbReference>
<name>A0A7W7P303_PSENT</name>
<accession>A0A7W7P303</accession>
<evidence type="ECO:0000313" key="2">
    <source>
        <dbReference type="Proteomes" id="UP000566995"/>
    </source>
</evidence>
<evidence type="ECO:0000313" key="1">
    <source>
        <dbReference type="EMBL" id="MBB4865309.1"/>
    </source>
</evidence>
<proteinExistence type="predicted"/>
<dbReference type="Proteomes" id="UP000566995">
    <property type="component" value="Unassembled WGS sequence"/>
</dbReference>
<dbReference type="AlphaFoldDB" id="A0A7W7P303"/>
<gene>
    <name evidence="1" type="ORF">HNP46_004190</name>
</gene>